<dbReference type="PANTHER" id="PTHR35041">
    <property type="entry name" value="MEDIATOR OF RNA POLYMERASE II TRANSCRIPTION SUBUNIT 1"/>
    <property type="match status" value="1"/>
</dbReference>
<keyword evidence="1" id="KW-1133">Transmembrane helix</keyword>
<feature type="transmembrane region" description="Helical" evidence="1">
    <location>
        <begin position="93"/>
        <end position="116"/>
    </location>
</feature>
<dbReference type="EMBL" id="MU002045">
    <property type="protein sequence ID" value="KAF2790959.1"/>
    <property type="molecule type" value="Genomic_DNA"/>
</dbReference>
<name>A0A6A6X3Q9_9PLEO</name>
<evidence type="ECO:0000256" key="1">
    <source>
        <dbReference type="SAM" id="Phobius"/>
    </source>
</evidence>
<dbReference type="PANTHER" id="PTHR35041:SF3">
    <property type="entry name" value="FORMYLMETHIONINE DEFORMYLASE-LIKE PROTEIN"/>
    <property type="match status" value="1"/>
</dbReference>
<sequence length="275" mass="30873">MAQSRSSRWWWRLTKARTTSIVAKTRGNSNTSVTHSKSEVFWPSMLMLMPLILGVAFALGHHLFFTHLSGRVVPDTHFINSARMQLSTQQANLAIGNAFAFLVKVCLNTAVGIAYVQLFWATIFQKPQTISAVDTMFSSLSNFFTLGRGRVWWQHPLLLLLALTVWLSPLQSIFTPATLTIRTDKISPTPSQMVHVPRVDFTRTNFAKVRTNAGGLWAYTGFSDTVKAAVTATCMLGTIKFFRCTGSKFKLANRISWSVPELFSRRRASEIGYSR</sequence>
<gene>
    <name evidence="2" type="ORF">K505DRAFT_364254</name>
</gene>
<evidence type="ECO:0000313" key="3">
    <source>
        <dbReference type="Proteomes" id="UP000799757"/>
    </source>
</evidence>
<keyword evidence="1" id="KW-0812">Transmembrane</keyword>
<protein>
    <submittedName>
        <fullName evidence="2">Uncharacterized protein</fullName>
    </submittedName>
</protein>
<evidence type="ECO:0000313" key="2">
    <source>
        <dbReference type="EMBL" id="KAF2790959.1"/>
    </source>
</evidence>
<keyword evidence="3" id="KW-1185">Reference proteome</keyword>
<keyword evidence="1" id="KW-0472">Membrane</keyword>
<accession>A0A6A6X3Q9</accession>
<organism evidence="2 3">
    <name type="scientific">Melanomma pulvis-pyrius CBS 109.77</name>
    <dbReference type="NCBI Taxonomy" id="1314802"/>
    <lineage>
        <taxon>Eukaryota</taxon>
        <taxon>Fungi</taxon>
        <taxon>Dikarya</taxon>
        <taxon>Ascomycota</taxon>
        <taxon>Pezizomycotina</taxon>
        <taxon>Dothideomycetes</taxon>
        <taxon>Pleosporomycetidae</taxon>
        <taxon>Pleosporales</taxon>
        <taxon>Melanommataceae</taxon>
        <taxon>Melanomma</taxon>
    </lineage>
</organism>
<feature type="transmembrane region" description="Helical" evidence="1">
    <location>
        <begin position="157"/>
        <end position="179"/>
    </location>
</feature>
<dbReference type="OrthoDB" id="5322539at2759"/>
<dbReference type="AlphaFoldDB" id="A0A6A6X3Q9"/>
<feature type="transmembrane region" description="Helical" evidence="1">
    <location>
        <begin position="40"/>
        <end position="59"/>
    </location>
</feature>
<dbReference type="Proteomes" id="UP000799757">
    <property type="component" value="Unassembled WGS sequence"/>
</dbReference>
<proteinExistence type="predicted"/>
<reference evidence="2" key="1">
    <citation type="journal article" date="2020" name="Stud. Mycol.">
        <title>101 Dothideomycetes genomes: a test case for predicting lifestyles and emergence of pathogens.</title>
        <authorList>
            <person name="Haridas S."/>
            <person name="Albert R."/>
            <person name="Binder M."/>
            <person name="Bloem J."/>
            <person name="Labutti K."/>
            <person name="Salamov A."/>
            <person name="Andreopoulos B."/>
            <person name="Baker S."/>
            <person name="Barry K."/>
            <person name="Bills G."/>
            <person name="Bluhm B."/>
            <person name="Cannon C."/>
            <person name="Castanera R."/>
            <person name="Culley D."/>
            <person name="Daum C."/>
            <person name="Ezra D."/>
            <person name="Gonzalez J."/>
            <person name="Henrissat B."/>
            <person name="Kuo A."/>
            <person name="Liang C."/>
            <person name="Lipzen A."/>
            <person name="Lutzoni F."/>
            <person name="Magnuson J."/>
            <person name="Mondo S."/>
            <person name="Nolan M."/>
            <person name="Ohm R."/>
            <person name="Pangilinan J."/>
            <person name="Park H.-J."/>
            <person name="Ramirez L."/>
            <person name="Alfaro M."/>
            <person name="Sun H."/>
            <person name="Tritt A."/>
            <person name="Yoshinaga Y."/>
            <person name="Zwiers L.-H."/>
            <person name="Turgeon B."/>
            <person name="Goodwin S."/>
            <person name="Spatafora J."/>
            <person name="Crous P."/>
            <person name="Grigoriev I."/>
        </authorList>
    </citation>
    <scope>NUCLEOTIDE SEQUENCE</scope>
    <source>
        <strain evidence="2">CBS 109.77</strain>
    </source>
</reference>